<sequence>MARVMVSVILTEVCMPCPKLRMLSVTGADFWYQTDARQAPPDFHFTDLCKAFPNVQFIRCDKAVISLDAPTLFGSATSEPQTLSELIGVQGDIESITLLGPLHKHRMVHIPHYQINTLPSLTRLTTALAGNSLCSLSLCVELQEPNWQDATRGLDAEQFFAEICRIAPRLRFLRLEMGIAIKPIGHRTHSSHLAVRQCEAMADISMVASSHLVGLHNLRCFCISFAPHIDKWAKELWEDFAALCIFDLPRIRFFVLDLIEDQICLECSEAATMHEDGVADIAEIDLDKEGVERLLERYQFEGSSWRLDGVADWLRSIQRLSR</sequence>
<name>A0A4Y9ZQY1_9AGAM</name>
<dbReference type="AlphaFoldDB" id="A0A4Y9ZQY1"/>
<organism evidence="1 2">
    <name type="scientific">Hericium alpestre</name>
    <dbReference type="NCBI Taxonomy" id="135208"/>
    <lineage>
        <taxon>Eukaryota</taxon>
        <taxon>Fungi</taxon>
        <taxon>Dikarya</taxon>
        <taxon>Basidiomycota</taxon>
        <taxon>Agaricomycotina</taxon>
        <taxon>Agaricomycetes</taxon>
        <taxon>Russulales</taxon>
        <taxon>Hericiaceae</taxon>
        <taxon>Hericium</taxon>
    </lineage>
</organism>
<accession>A0A4Y9ZQY1</accession>
<evidence type="ECO:0000313" key="1">
    <source>
        <dbReference type="EMBL" id="TFY76467.1"/>
    </source>
</evidence>
<gene>
    <name evidence="1" type="ORF">EWM64_g7545</name>
</gene>
<reference evidence="1 2" key="1">
    <citation type="submission" date="2019-02" db="EMBL/GenBank/DDBJ databases">
        <title>Genome sequencing of the rare red list fungi Hericium alpestre (H. flagellum).</title>
        <authorList>
            <person name="Buettner E."/>
            <person name="Kellner H."/>
        </authorList>
    </citation>
    <scope>NUCLEOTIDE SEQUENCE [LARGE SCALE GENOMIC DNA]</scope>
    <source>
        <strain evidence="1 2">DSM 108284</strain>
    </source>
</reference>
<keyword evidence="2" id="KW-1185">Reference proteome</keyword>
<dbReference type="Proteomes" id="UP000298061">
    <property type="component" value="Unassembled WGS sequence"/>
</dbReference>
<protein>
    <submittedName>
        <fullName evidence="1">Uncharacterized protein</fullName>
    </submittedName>
</protein>
<proteinExistence type="predicted"/>
<dbReference type="EMBL" id="SFCI01001197">
    <property type="protein sequence ID" value="TFY76467.1"/>
    <property type="molecule type" value="Genomic_DNA"/>
</dbReference>
<comment type="caution">
    <text evidence="1">The sequence shown here is derived from an EMBL/GenBank/DDBJ whole genome shotgun (WGS) entry which is preliminary data.</text>
</comment>
<evidence type="ECO:0000313" key="2">
    <source>
        <dbReference type="Proteomes" id="UP000298061"/>
    </source>
</evidence>